<dbReference type="InterPro" id="IPR007627">
    <property type="entry name" value="RNA_pol_sigma70_r2"/>
</dbReference>
<evidence type="ECO:0000256" key="3">
    <source>
        <dbReference type="ARBA" id="ARBA00023082"/>
    </source>
</evidence>
<keyword evidence="3" id="KW-0731">Sigma factor</keyword>
<dbReference type="SUPFAM" id="SSF88659">
    <property type="entry name" value="Sigma3 and sigma4 domains of RNA polymerase sigma factors"/>
    <property type="match status" value="1"/>
</dbReference>
<reference evidence="8 9" key="2">
    <citation type="submission" date="2019-09" db="EMBL/GenBank/DDBJ databases">
        <authorList>
            <person name="Jin C."/>
        </authorList>
    </citation>
    <scope>NUCLEOTIDE SEQUENCE [LARGE SCALE GENOMIC DNA]</scope>
    <source>
        <strain evidence="8 9">BN130099</strain>
    </source>
</reference>
<reference evidence="8 9" key="1">
    <citation type="submission" date="2019-09" db="EMBL/GenBank/DDBJ databases">
        <title>Nocardioides panacisoli sp. nov., isolated from the soil of a ginseng field.</title>
        <authorList>
            <person name="Cho C."/>
        </authorList>
    </citation>
    <scope>NUCLEOTIDE SEQUENCE [LARGE SCALE GENOMIC DNA]</scope>
    <source>
        <strain evidence="8 9">BN130099</strain>
    </source>
</reference>
<protein>
    <submittedName>
        <fullName evidence="8">Sigma-70 family RNA polymerase sigma factor</fullName>
    </submittedName>
</protein>
<dbReference type="SUPFAM" id="SSF88946">
    <property type="entry name" value="Sigma2 domain of RNA polymerase sigma factors"/>
    <property type="match status" value="1"/>
</dbReference>
<dbReference type="Proteomes" id="UP000325003">
    <property type="component" value="Unassembled WGS sequence"/>
</dbReference>
<dbReference type="PANTHER" id="PTHR43133">
    <property type="entry name" value="RNA POLYMERASE ECF-TYPE SIGMA FACTO"/>
    <property type="match status" value="1"/>
</dbReference>
<dbReference type="RefSeq" id="WP_149726567.1">
    <property type="nucleotide sequence ID" value="NZ_VUJV01000001.1"/>
</dbReference>
<dbReference type="NCBIfam" id="TIGR02937">
    <property type="entry name" value="sigma70-ECF"/>
    <property type="match status" value="1"/>
</dbReference>
<dbReference type="Pfam" id="PF04542">
    <property type="entry name" value="Sigma70_r2"/>
    <property type="match status" value="1"/>
</dbReference>
<evidence type="ECO:0000313" key="9">
    <source>
        <dbReference type="Proteomes" id="UP000325003"/>
    </source>
</evidence>
<dbReference type="InterPro" id="IPR013325">
    <property type="entry name" value="RNA_pol_sigma_r2"/>
</dbReference>
<sequence>MRAEVIVSAVRPDDFASYVAVRSHALQRFAYLMSGDAAESADLVQEALARAYPRWRGLVKRGTHDAYVKRSIVNGSIDRWRKLGRVVPVADVSEYDGRTAPAVDGTTDADEAWRLCAELPPVQRAAVVLRFHEDLAFAQIAEVLDCAEATARSHVHRALASLRGRLTTGVDDD</sequence>
<dbReference type="GO" id="GO:0003677">
    <property type="term" value="F:DNA binding"/>
    <property type="evidence" value="ECO:0007669"/>
    <property type="project" value="UniProtKB-KW"/>
</dbReference>
<feature type="domain" description="RNA polymerase sigma factor 70 region 4 type 2" evidence="7">
    <location>
        <begin position="113"/>
        <end position="162"/>
    </location>
</feature>
<evidence type="ECO:0000256" key="2">
    <source>
        <dbReference type="ARBA" id="ARBA00023015"/>
    </source>
</evidence>
<organism evidence="8 9">
    <name type="scientific">Nocardioides humilatus</name>
    <dbReference type="NCBI Taxonomy" id="2607660"/>
    <lineage>
        <taxon>Bacteria</taxon>
        <taxon>Bacillati</taxon>
        <taxon>Actinomycetota</taxon>
        <taxon>Actinomycetes</taxon>
        <taxon>Propionibacteriales</taxon>
        <taxon>Nocardioidaceae</taxon>
        <taxon>Nocardioides</taxon>
    </lineage>
</organism>
<dbReference type="GO" id="GO:0016987">
    <property type="term" value="F:sigma factor activity"/>
    <property type="evidence" value="ECO:0007669"/>
    <property type="project" value="UniProtKB-KW"/>
</dbReference>
<evidence type="ECO:0000256" key="1">
    <source>
        <dbReference type="ARBA" id="ARBA00010641"/>
    </source>
</evidence>
<evidence type="ECO:0000259" key="6">
    <source>
        <dbReference type="Pfam" id="PF04542"/>
    </source>
</evidence>
<keyword evidence="4" id="KW-0238">DNA-binding</keyword>
<proteinExistence type="inferred from homology"/>
<dbReference type="PANTHER" id="PTHR43133:SF50">
    <property type="entry name" value="ECF RNA POLYMERASE SIGMA FACTOR SIGM"/>
    <property type="match status" value="1"/>
</dbReference>
<dbReference type="InterPro" id="IPR039425">
    <property type="entry name" value="RNA_pol_sigma-70-like"/>
</dbReference>
<keyword evidence="9" id="KW-1185">Reference proteome</keyword>
<evidence type="ECO:0000256" key="5">
    <source>
        <dbReference type="ARBA" id="ARBA00023163"/>
    </source>
</evidence>
<dbReference type="GO" id="GO:0006352">
    <property type="term" value="P:DNA-templated transcription initiation"/>
    <property type="evidence" value="ECO:0007669"/>
    <property type="project" value="InterPro"/>
</dbReference>
<dbReference type="AlphaFoldDB" id="A0A5B1LNC0"/>
<keyword evidence="5" id="KW-0804">Transcription</keyword>
<evidence type="ECO:0000313" key="8">
    <source>
        <dbReference type="EMBL" id="KAA1421107.1"/>
    </source>
</evidence>
<dbReference type="Gene3D" id="1.10.10.10">
    <property type="entry name" value="Winged helix-like DNA-binding domain superfamily/Winged helix DNA-binding domain"/>
    <property type="match status" value="1"/>
</dbReference>
<dbReference type="Gene3D" id="1.10.1740.10">
    <property type="match status" value="1"/>
</dbReference>
<evidence type="ECO:0000256" key="4">
    <source>
        <dbReference type="ARBA" id="ARBA00023125"/>
    </source>
</evidence>
<dbReference type="InterPro" id="IPR013324">
    <property type="entry name" value="RNA_pol_sigma_r3/r4-like"/>
</dbReference>
<feature type="domain" description="RNA polymerase sigma-70 region 2" evidence="6">
    <location>
        <begin position="25"/>
        <end position="85"/>
    </location>
</feature>
<gene>
    <name evidence="8" type="ORF">F0U44_01940</name>
</gene>
<dbReference type="InterPro" id="IPR013249">
    <property type="entry name" value="RNA_pol_sigma70_r4_t2"/>
</dbReference>
<evidence type="ECO:0000259" key="7">
    <source>
        <dbReference type="Pfam" id="PF08281"/>
    </source>
</evidence>
<comment type="caution">
    <text evidence="8">The sequence shown here is derived from an EMBL/GenBank/DDBJ whole genome shotgun (WGS) entry which is preliminary data.</text>
</comment>
<accession>A0A5B1LNC0</accession>
<dbReference type="EMBL" id="VUJV01000001">
    <property type="protein sequence ID" value="KAA1421107.1"/>
    <property type="molecule type" value="Genomic_DNA"/>
</dbReference>
<name>A0A5B1LNC0_9ACTN</name>
<dbReference type="InterPro" id="IPR014284">
    <property type="entry name" value="RNA_pol_sigma-70_dom"/>
</dbReference>
<dbReference type="Pfam" id="PF08281">
    <property type="entry name" value="Sigma70_r4_2"/>
    <property type="match status" value="1"/>
</dbReference>
<dbReference type="InterPro" id="IPR036388">
    <property type="entry name" value="WH-like_DNA-bd_sf"/>
</dbReference>
<keyword evidence="2" id="KW-0805">Transcription regulation</keyword>
<dbReference type="CDD" id="cd06171">
    <property type="entry name" value="Sigma70_r4"/>
    <property type="match status" value="1"/>
</dbReference>
<comment type="similarity">
    <text evidence="1">Belongs to the sigma-70 factor family. ECF subfamily.</text>
</comment>